<gene>
    <name evidence="3" type="ORF">FPL11_09490</name>
</gene>
<keyword evidence="3" id="KW-0418">Kinase</keyword>
<dbReference type="Proteomes" id="UP000316688">
    <property type="component" value="Unassembled WGS sequence"/>
</dbReference>
<accession>A0A557RFE6</accession>
<evidence type="ECO:0000259" key="2">
    <source>
        <dbReference type="SMART" id="SM01204"/>
    </source>
</evidence>
<dbReference type="Pfam" id="PF08495">
    <property type="entry name" value="FIST"/>
    <property type="match status" value="1"/>
</dbReference>
<dbReference type="InterPro" id="IPR013702">
    <property type="entry name" value="FIST_domain_N"/>
</dbReference>
<dbReference type="Pfam" id="PF10442">
    <property type="entry name" value="FIST_C"/>
    <property type="match status" value="1"/>
</dbReference>
<dbReference type="GO" id="GO:0016301">
    <property type="term" value="F:kinase activity"/>
    <property type="evidence" value="ECO:0007669"/>
    <property type="project" value="UniProtKB-KW"/>
</dbReference>
<reference evidence="3 4" key="1">
    <citation type="submission" date="2019-07" db="EMBL/GenBank/DDBJ databases">
        <title>Reclasification of Spiribacter aquaticus.</title>
        <authorList>
            <person name="Leon M.J."/>
            <person name="Sanchez-Porro C."/>
            <person name="Ventosa A."/>
        </authorList>
    </citation>
    <scope>NUCLEOTIDE SEQUENCE [LARGE SCALE GENOMIC DNA]</scope>
    <source>
        <strain evidence="3 4">SP30</strain>
    </source>
</reference>
<dbReference type="RefSeq" id="WP_144348391.1">
    <property type="nucleotide sequence ID" value="NZ_VMKP01000004.1"/>
</dbReference>
<dbReference type="AlphaFoldDB" id="A0A557RFE6"/>
<evidence type="ECO:0000313" key="4">
    <source>
        <dbReference type="Proteomes" id="UP000316688"/>
    </source>
</evidence>
<dbReference type="PANTHER" id="PTHR40252">
    <property type="entry name" value="BLR0328 PROTEIN"/>
    <property type="match status" value="1"/>
</dbReference>
<dbReference type="InterPro" id="IPR019494">
    <property type="entry name" value="FIST_C"/>
</dbReference>
<keyword evidence="3" id="KW-0808">Transferase</keyword>
<dbReference type="SMART" id="SM00897">
    <property type="entry name" value="FIST"/>
    <property type="match status" value="1"/>
</dbReference>
<evidence type="ECO:0000313" key="3">
    <source>
        <dbReference type="EMBL" id="TVO63877.1"/>
    </source>
</evidence>
<dbReference type="SMART" id="SM01204">
    <property type="entry name" value="FIST_C"/>
    <property type="match status" value="1"/>
</dbReference>
<sequence>MHVEFDPTGTVTGLGEAINRLHTDPTVRAALVFAADGNDLPAGAMNDAISASPLPLLGGIFPAIAYASKSHEQGTLVVGLDHLPDYGVIDTLSAPDTAFEPAISAFADTWPDEPHDATYLVVVDGLAARTSDLIEALFFSLGLEHNFIGGGAGSLSLQQSPCIITPEGLHADSALIARLALPSAIGVSHGWQPISETMTVTESEGNRVRTIDWQPAAELYAREVFAHGGERIDADNFFSIAKSYPLGIARYGAEVVVRDPLMMNDAGEIVCVGEVPAGCRIRLLNGDMDTLLTAAGDARSEATTAHPQRSIDTALLFDCISRVLFLDADLSRELDAVGGGAPVHGAFTLGEIANSGRDYLDFLNKSIVYAILDR</sequence>
<organism evidence="3 4">
    <name type="scientific">Spiribacter aquaticus</name>
    <dbReference type="NCBI Taxonomy" id="1935996"/>
    <lineage>
        <taxon>Bacteria</taxon>
        <taxon>Pseudomonadati</taxon>
        <taxon>Pseudomonadota</taxon>
        <taxon>Gammaproteobacteria</taxon>
        <taxon>Chromatiales</taxon>
        <taxon>Ectothiorhodospiraceae</taxon>
        <taxon>Spiribacter</taxon>
    </lineage>
</organism>
<keyword evidence="4" id="KW-1185">Reference proteome</keyword>
<feature type="domain" description="FIST C-domain" evidence="2">
    <location>
        <begin position="216"/>
        <end position="355"/>
    </location>
</feature>
<comment type="caution">
    <text evidence="3">The sequence shown here is derived from an EMBL/GenBank/DDBJ whole genome shotgun (WGS) entry which is preliminary data.</text>
</comment>
<dbReference type="PANTHER" id="PTHR40252:SF2">
    <property type="entry name" value="BLR0328 PROTEIN"/>
    <property type="match status" value="1"/>
</dbReference>
<name>A0A557RFE6_9GAMM</name>
<feature type="domain" description="FIST" evidence="1">
    <location>
        <begin position="28"/>
        <end position="215"/>
    </location>
</feature>
<dbReference type="EMBL" id="VMKP01000004">
    <property type="protein sequence ID" value="TVO63877.1"/>
    <property type="molecule type" value="Genomic_DNA"/>
</dbReference>
<protein>
    <submittedName>
        <fullName evidence="3">Histidine kinase</fullName>
    </submittedName>
</protein>
<evidence type="ECO:0000259" key="1">
    <source>
        <dbReference type="SMART" id="SM00897"/>
    </source>
</evidence>
<proteinExistence type="predicted"/>